<protein>
    <submittedName>
        <fullName evidence="1">Cyclin domain-containing protein</fullName>
    </submittedName>
</protein>
<dbReference type="OrthoDB" id="10264655at2759"/>
<evidence type="ECO:0000313" key="2">
    <source>
        <dbReference type="Proteomes" id="UP000235672"/>
    </source>
</evidence>
<gene>
    <name evidence="1" type="ORF">NA56DRAFT_619002</name>
</gene>
<proteinExistence type="predicted"/>
<name>A0A2J6QI76_9HELO</name>
<dbReference type="InterPro" id="IPR036915">
    <property type="entry name" value="Cyclin-like_sf"/>
</dbReference>
<dbReference type="SUPFAM" id="SSF47954">
    <property type="entry name" value="Cyclin-like"/>
    <property type="match status" value="2"/>
</dbReference>
<organism evidence="1 2">
    <name type="scientific">Hyaloscypha hepaticicola</name>
    <dbReference type="NCBI Taxonomy" id="2082293"/>
    <lineage>
        <taxon>Eukaryota</taxon>
        <taxon>Fungi</taxon>
        <taxon>Dikarya</taxon>
        <taxon>Ascomycota</taxon>
        <taxon>Pezizomycotina</taxon>
        <taxon>Leotiomycetes</taxon>
        <taxon>Helotiales</taxon>
        <taxon>Hyaloscyphaceae</taxon>
        <taxon>Hyaloscypha</taxon>
    </lineage>
</organism>
<dbReference type="PANTHER" id="PTHR10026">
    <property type="entry name" value="CYCLIN"/>
    <property type="match status" value="1"/>
</dbReference>
<reference evidence="1 2" key="1">
    <citation type="submission" date="2016-05" db="EMBL/GenBank/DDBJ databases">
        <title>A degradative enzymes factory behind the ericoid mycorrhizal symbiosis.</title>
        <authorList>
            <consortium name="DOE Joint Genome Institute"/>
            <person name="Martino E."/>
            <person name="Morin E."/>
            <person name="Grelet G."/>
            <person name="Kuo A."/>
            <person name="Kohler A."/>
            <person name="Daghino S."/>
            <person name="Barry K."/>
            <person name="Choi C."/>
            <person name="Cichocki N."/>
            <person name="Clum A."/>
            <person name="Copeland A."/>
            <person name="Hainaut M."/>
            <person name="Haridas S."/>
            <person name="Labutti K."/>
            <person name="Lindquist E."/>
            <person name="Lipzen A."/>
            <person name="Khouja H.-R."/>
            <person name="Murat C."/>
            <person name="Ohm R."/>
            <person name="Olson A."/>
            <person name="Spatafora J."/>
            <person name="Veneault-Fourrey C."/>
            <person name="Henrissat B."/>
            <person name="Grigoriev I."/>
            <person name="Martin F."/>
            <person name="Perotto S."/>
        </authorList>
    </citation>
    <scope>NUCLEOTIDE SEQUENCE [LARGE SCALE GENOMIC DNA]</scope>
    <source>
        <strain evidence="1 2">UAMH 7357</strain>
    </source>
</reference>
<accession>A0A2J6QI76</accession>
<dbReference type="GO" id="GO:0006357">
    <property type="term" value="P:regulation of transcription by RNA polymerase II"/>
    <property type="evidence" value="ECO:0007669"/>
    <property type="project" value="InterPro"/>
</dbReference>
<dbReference type="Gene3D" id="1.10.472.10">
    <property type="entry name" value="Cyclin-like"/>
    <property type="match status" value="2"/>
</dbReference>
<dbReference type="GO" id="GO:0016538">
    <property type="term" value="F:cyclin-dependent protein serine/threonine kinase regulator activity"/>
    <property type="evidence" value="ECO:0007669"/>
    <property type="project" value="InterPro"/>
</dbReference>
<dbReference type="EMBL" id="KZ613469">
    <property type="protein sequence ID" value="PMD25965.1"/>
    <property type="molecule type" value="Genomic_DNA"/>
</dbReference>
<dbReference type="STRING" id="1745343.A0A2J6QI76"/>
<dbReference type="AlphaFoldDB" id="A0A2J6QI76"/>
<evidence type="ECO:0000313" key="1">
    <source>
        <dbReference type="EMBL" id="PMD25965.1"/>
    </source>
</evidence>
<keyword evidence="2" id="KW-1185">Reference proteome</keyword>
<sequence length="322" mass="35964">MAHLTNPLATPSQLFALSTLNSPLPPDLQASIRYYTAHLTQASGLLLRLPQDITAQANVLLFRYWVVDPLMQWEFSDVSAAVLYTTAKISASPRSLRSITNVYAYLLSPHSQLSYMNEKKDEIAAPDPESYYLSEGEYITFRNRILNIEGQVLNALGFNTHVALPHPLAVTYLQTLDAFSTSKGKQVAKRTVEYLNTALLSPQMLYLTTQPNALATAAVYLAAREEGLKMPEVEWWEVFDVEREELGFLVVGMGSLEPFARKEVERWGVNKGMISREMVRSELEKLGLGNINGDGGKGLVEEEDEETQMARMLDEKVAAVET</sequence>
<dbReference type="InterPro" id="IPR043198">
    <property type="entry name" value="Cyclin/Ssn8"/>
</dbReference>
<dbReference type="Proteomes" id="UP000235672">
    <property type="component" value="Unassembled WGS sequence"/>
</dbReference>